<accession>A0A2P7PYR7</accession>
<dbReference type="Proteomes" id="UP000241434">
    <property type="component" value="Unassembled WGS sequence"/>
</dbReference>
<feature type="region of interest" description="Disordered" evidence="1">
    <location>
        <begin position="239"/>
        <end position="266"/>
    </location>
</feature>
<evidence type="ECO:0000313" key="3">
    <source>
        <dbReference type="Proteomes" id="UP000241434"/>
    </source>
</evidence>
<reference evidence="2" key="1">
    <citation type="thesis" date="2015" institute="Rutgers" country="The State University of New Jersey, 14 College Farm Rd., New Brunswick, NJ, USA">
        <title>Ammonia toxicity in bacteria and its implications for treatment of and resource recovery from highly nitrogenous organic wastes.</title>
        <authorList>
            <person name="Luther A.K."/>
        </authorList>
    </citation>
    <scope>NUCLEOTIDE SEQUENCE</scope>
    <source>
        <strain evidence="2">RT-10B</strain>
    </source>
</reference>
<dbReference type="OrthoDB" id="3648721at2"/>
<keyword evidence="3" id="KW-1185">Reference proteome</keyword>
<dbReference type="RefSeq" id="WP_106777348.1">
    <property type="nucleotide sequence ID" value="NZ_JYGE01000007.1"/>
</dbReference>
<dbReference type="Gene3D" id="3.40.50.12090">
    <property type="match status" value="2"/>
</dbReference>
<organism evidence="2 3">
    <name type="scientific">Peptostreptococcus russellii</name>
    <dbReference type="NCBI Taxonomy" id="215200"/>
    <lineage>
        <taxon>Bacteria</taxon>
        <taxon>Bacillati</taxon>
        <taxon>Bacillota</taxon>
        <taxon>Clostridia</taxon>
        <taxon>Peptostreptococcales</taxon>
        <taxon>Peptostreptococcaceae</taxon>
        <taxon>Peptostreptococcus</taxon>
    </lineage>
</organism>
<comment type="caution">
    <text evidence="2">The sequence shown here is derived from an EMBL/GenBank/DDBJ whole genome shotgun (WGS) entry which is preliminary data.</text>
</comment>
<evidence type="ECO:0008006" key="4">
    <source>
        <dbReference type="Google" id="ProtNLM"/>
    </source>
</evidence>
<name>A0A2P7PYR7_9FIRM</name>
<dbReference type="InterPro" id="IPR007253">
    <property type="entry name" value="Cell_wall-bd_2"/>
</dbReference>
<evidence type="ECO:0000313" key="2">
    <source>
        <dbReference type="EMBL" id="PSJ30856.1"/>
    </source>
</evidence>
<evidence type="ECO:0000256" key="1">
    <source>
        <dbReference type="SAM" id="MobiDB-lite"/>
    </source>
</evidence>
<dbReference type="AlphaFoldDB" id="A0A2P7PYR7"/>
<protein>
    <recommendedName>
        <fullName evidence="4">Cell wall binding repeat 2</fullName>
    </recommendedName>
</protein>
<dbReference type="Pfam" id="PF04122">
    <property type="entry name" value="CW_binding_2"/>
    <property type="match status" value="2"/>
</dbReference>
<dbReference type="EMBL" id="JYGE01000007">
    <property type="protein sequence ID" value="PSJ30856.1"/>
    <property type="molecule type" value="Genomic_DNA"/>
</dbReference>
<sequence>MEKLNPKNIVLIGGEKSLSENLKNKLDKKYNVERISGNNRIDTSMQIAKKMGQTLNDAFIVNGYTGLADAAGAGGIAAKLNSPLIFTDKNINNYKDIMKKTNIKSAFLIGGEYNLPKNFDDVVRSDRIAGSNRNETNSKLIEKFLNKDSKMAFIAKDGSNNESELIDSVTIGGVAGLKNMPIFLGSKTIGVNNNQLELLKKINPTDIIGVGGGNIKSGKKMKKILPNTKFHIEGLYDSNSSGSSSGGSSSSSSSSGGSSNVVDDKEKKTLNIEEVKSIQNLILKDNIESTKDSTIIIDSSDYENFDFKVDTSKLSKIDSSNDEDNILKYQFNKNDLLTSLNTILDITNVDSIQFASTKTNYVGKEISTSKDSEFIPLNEDSLNQSFRKASDIEIAANHKGIINSPGLDGKSVKIIAHCTSDEGSFDRNFIVNFTELSEDYMDNKNIEDVNNIHFDVVINKINNNESSKDYLSLKRENNTITCSIKKDSLAKEECMNMLDELVDSAFIDSITLGNDKTYTFDENKKLFSSSKYKESILFKKAITESLGCQELILKDSNGDIDSSKLRNKSMNITLNSHSDEGSFSQIITIVFK</sequence>
<gene>
    <name evidence="2" type="ORF">UF10_08315</name>
</gene>
<proteinExistence type="predicted"/>
<feature type="compositionally biased region" description="Low complexity" evidence="1">
    <location>
        <begin position="239"/>
        <end position="260"/>
    </location>
</feature>